<name>A0A3B1CTP0_9ZZZZ</name>
<keyword evidence="2" id="KW-0378">Hydrolase</keyword>
<dbReference type="GO" id="GO:0004540">
    <property type="term" value="F:RNA nuclease activity"/>
    <property type="evidence" value="ECO:0007669"/>
    <property type="project" value="InterPro"/>
</dbReference>
<dbReference type="SMART" id="SM00955">
    <property type="entry name" value="RNB"/>
    <property type="match status" value="1"/>
</dbReference>
<feature type="non-terminal residue" evidence="6">
    <location>
        <position position="448"/>
    </location>
</feature>
<feature type="domain" description="Cold-shock" evidence="4">
    <location>
        <begin position="68"/>
        <end position="136"/>
    </location>
</feature>
<reference evidence="6" key="1">
    <citation type="submission" date="2018-06" db="EMBL/GenBank/DDBJ databases">
        <authorList>
            <person name="Zhirakovskaya E."/>
        </authorList>
    </citation>
    <scope>NUCLEOTIDE SEQUENCE</scope>
</reference>
<dbReference type="Pfam" id="PF00773">
    <property type="entry name" value="RNB"/>
    <property type="match status" value="1"/>
</dbReference>
<dbReference type="GO" id="GO:0005829">
    <property type="term" value="C:cytosol"/>
    <property type="evidence" value="ECO:0007669"/>
    <property type="project" value="TreeGrafter"/>
</dbReference>
<dbReference type="AlphaFoldDB" id="A0A3B1CTP0"/>
<dbReference type="SUPFAM" id="SSF50249">
    <property type="entry name" value="Nucleic acid-binding proteins"/>
    <property type="match status" value="2"/>
</dbReference>
<gene>
    <name evidence="6" type="ORF">MNBD_NITROSPIRAE01-1510</name>
</gene>
<evidence type="ECO:0000256" key="2">
    <source>
        <dbReference type="ARBA" id="ARBA00022801"/>
    </source>
</evidence>
<dbReference type="GO" id="GO:0003723">
    <property type="term" value="F:RNA binding"/>
    <property type="evidence" value="ECO:0007669"/>
    <property type="project" value="InterPro"/>
</dbReference>
<evidence type="ECO:0000259" key="4">
    <source>
        <dbReference type="SMART" id="SM00357"/>
    </source>
</evidence>
<dbReference type="InterPro" id="IPR011129">
    <property type="entry name" value="CSD"/>
</dbReference>
<evidence type="ECO:0000256" key="3">
    <source>
        <dbReference type="ARBA" id="ARBA00022839"/>
    </source>
</evidence>
<dbReference type="GO" id="GO:0004527">
    <property type="term" value="F:exonuclease activity"/>
    <property type="evidence" value="ECO:0007669"/>
    <property type="project" value="UniProtKB-KW"/>
</dbReference>
<protein>
    <submittedName>
        <fullName evidence="6">3'-to-5' exoribonuclease RNase R</fullName>
    </submittedName>
</protein>
<dbReference type="InterPro" id="IPR001900">
    <property type="entry name" value="RNase_II/R"/>
</dbReference>
<keyword evidence="1" id="KW-0540">Nuclease</keyword>
<dbReference type="Pfam" id="PF17876">
    <property type="entry name" value="CSD2"/>
    <property type="match status" value="1"/>
</dbReference>
<dbReference type="PANTHER" id="PTHR23355:SF9">
    <property type="entry name" value="DIS3-LIKE EXONUCLEASE 2"/>
    <property type="match status" value="1"/>
</dbReference>
<keyword evidence="3" id="KW-0269">Exonuclease</keyword>
<dbReference type="GO" id="GO:0006402">
    <property type="term" value="P:mRNA catabolic process"/>
    <property type="evidence" value="ECO:0007669"/>
    <property type="project" value="TreeGrafter"/>
</dbReference>
<dbReference type="SMART" id="SM00357">
    <property type="entry name" value="CSP"/>
    <property type="match status" value="1"/>
</dbReference>
<dbReference type="InterPro" id="IPR012340">
    <property type="entry name" value="NA-bd_OB-fold"/>
</dbReference>
<organism evidence="6">
    <name type="scientific">hydrothermal vent metagenome</name>
    <dbReference type="NCBI Taxonomy" id="652676"/>
    <lineage>
        <taxon>unclassified sequences</taxon>
        <taxon>metagenomes</taxon>
        <taxon>ecological metagenomes</taxon>
    </lineage>
</organism>
<accession>A0A3B1CTP0</accession>
<evidence type="ECO:0000313" key="6">
    <source>
        <dbReference type="EMBL" id="VAX27983.1"/>
    </source>
</evidence>
<proteinExistence type="predicted"/>
<dbReference type="EMBL" id="UOGF01000034">
    <property type="protein sequence ID" value="VAX27983.1"/>
    <property type="molecule type" value="Genomic_DNA"/>
</dbReference>
<evidence type="ECO:0000256" key="1">
    <source>
        <dbReference type="ARBA" id="ARBA00022722"/>
    </source>
</evidence>
<sequence length="448" mass="50109">MDKQEELLRVIAKAERPLLVREIMRALNLHRDEGDDVKKRLRRVVRAGQVIRLRGRRYGMAKDLDLVSGRLKGHPDGFSFVIPDPPPPGAPSVEKQSDVYIGFKKNGDAMHGDHVVARVEKHKGEGKREGRVIRILERAHTQIVGRFEPGRDMAFLVPADRCIAENLCILPENIEKAAAGDVVVAKILSYPKKGHPAEAKVVRILGRIEDSEIDTDTVIASYGLPCEFPEPVLAEASQMPETVSDAMCVGRRDLRALPTVTIDGETARDFDDAISIAPENSGYRLWVHIADVADYVKSDGVLDREAYERATSVYFPDAVLPMLPENLSNGICSLKPHEDRLTLTAEMLFSSEGQMLFHDLYESVICSDARMTYTDVQKIIEGDTETRTSYTSLLPEFEAMDKLAKILRHLRFSRGSLDFDLPSPKIVIDATGETIDIIREERQTANRL</sequence>
<dbReference type="InterPro" id="IPR050180">
    <property type="entry name" value="RNR_Ribonuclease"/>
</dbReference>
<dbReference type="InterPro" id="IPR013223">
    <property type="entry name" value="RNase_B_OB_dom"/>
</dbReference>
<dbReference type="PANTHER" id="PTHR23355">
    <property type="entry name" value="RIBONUCLEASE"/>
    <property type="match status" value="1"/>
</dbReference>
<dbReference type="Pfam" id="PF08206">
    <property type="entry name" value="OB_RNB"/>
    <property type="match status" value="1"/>
</dbReference>
<evidence type="ECO:0000259" key="5">
    <source>
        <dbReference type="SMART" id="SM00955"/>
    </source>
</evidence>
<feature type="domain" description="RNB" evidence="5">
    <location>
        <begin position="251"/>
        <end position="448"/>
    </location>
</feature>
<dbReference type="Gene3D" id="2.40.50.140">
    <property type="entry name" value="Nucleic acid-binding proteins"/>
    <property type="match status" value="1"/>
</dbReference>
<dbReference type="InterPro" id="IPR040476">
    <property type="entry name" value="CSD2"/>
</dbReference>